<dbReference type="InterPro" id="IPR003594">
    <property type="entry name" value="HATPase_dom"/>
</dbReference>
<comment type="catalytic activity">
    <reaction evidence="1">
        <text>ATP + protein L-histidine = ADP + protein N-phospho-L-histidine.</text>
        <dbReference type="EC" id="2.7.13.3"/>
    </reaction>
</comment>
<dbReference type="SUPFAM" id="SSF55874">
    <property type="entry name" value="ATPase domain of HSP90 chaperone/DNA topoisomerase II/histidine kinase"/>
    <property type="match status" value="1"/>
</dbReference>
<dbReference type="InterPro" id="IPR035965">
    <property type="entry name" value="PAS-like_dom_sf"/>
</dbReference>
<dbReference type="SMART" id="SM00387">
    <property type="entry name" value="HATPase_c"/>
    <property type="match status" value="1"/>
</dbReference>
<sequence>MKGFLLRIAVVVVLCAVIGGLCLSRDWIVASFCGIGLIFLIVELCSYYKRSDRKIKLLLSALENGDSSVRFSTRRLHSVNSEVNTMLNSIAQILNEVRTDAARRDKYYEVILDFVDTGIIVLNSAGAVYQKNRAALQMLGLEVFTHLRQLKGHPELMEALAQCGSGDKLQVDMTLPRGKVTLSLRVSGMMLRGELMRIVALSDINRALDEREITTWMKLTRVMTHEIMNSLTPITSLSETLMTMPDDNIDEIRQGMSTIYSTSRDLIGFVASYRKLTHIPTPCPRLFNVKPFLERMIELARYQVEASNVRMTVTECADDLIVYADENLVAQVVTNLLKNAVEAMNHKGEVTMKACSDSNESVNIEIANDGPRIDDEVAQQIFVPFFTTKPSGSGIGLSLSKQIMHLNGGTLTLRPYSSCSNTTFVLTFS</sequence>
<dbReference type="EMBL" id="CP039393">
    <property type="protein sequence ID" value="QCD34894.1"/>
    <property type="molecule type" value="Genomic_DNA"/>
</dbReference>
<reference evidence="10 11" key="1">
    <citation type="submission" date="2019-02" db="EMBL/GenBank/DDBJ databases">
        <title>Isolation and identification of novel species under the genus Muribaculum.</title>
        <authorList>
            <person name="Miyake S."/>
            <person name="Ding Y."/>
            <person name="Low A."/>
            <person name="Soh M."/>
            <person name="Seedorf H."/>
        </authorList>
    </citation>
    <scope>NUCLEOTIDE SEQUENCE [LARGE SCALE GENOMIC DNA]</scope>
    <source>
        <strain evidence="10 11">TLL-A4</strain>
    </source>
</reference>
<dbReference type="GO" id="GO:0004673">
    <property type="term" value="F:protein histidine kinase activity"/>
    <property type="evidence" value="ECO:0007669"/>
    <property type="project" value="UniProtKB-EC"/>
</dbReference>
<keyword evidence="6 10" id="KW-0067">ATP-binding</keyword>
<feature type="domain" description="Histidine kinase" evidence="9">
    <location>
        <begin position="222"/>
        <end position="429"/>
    </location>
</feature>
<dbReference type="Proteomes" id="UP000297031">
    <property type="component" value="Chromosome"/>
</dbReference>
<feature type="transmembrane region" description="Helical" evidence="8">
    <location>
        <begin position="29"/>
        <end position="48"/>
    </location>
</feature>
<dbReference type="EC" id="2.7.13.3" evidence="2"/>
<evidence type="ECO:0000256" key="5">
    <source>
        <dbReference type="ARBA" id="ARBA00022777"/>
    </source>
</evidence>
<proteinExistence type="predicted"/>
<dbReference type="GO" id="GO:0005524">
    <property type="term" value="F:ATP binding"/>
    <property type="evidence" value="ECO:0007669"/>
    <property type="project" value="UniProtKB-KW"/>
</dbReference>
<keyword evidence="4" id="KW-0547">Nucleotide-binding</keyword>
<evidence type="ECO:0000313" key="10">
    <source>
        <dbReference type="EMBL" id="QCD34894.1"/>
    </source>
</evidence>
<keyword evidence="11" id="KW-1185">Reference proteome</keyword>
<evidence type="ECO:0000256" key="2">
    <source>
        <dbReference type="ARBA" id="ARBA00012438"/>
    </source>
</evidence>
<evidence type="ECO:0000256" key="7">
    <source>
        <dbReference type="ARBA" id="ARBA00023012"/>
    </source>
</evidence>
<accession>A0A4P7VG74</accession>
<dbReference type="AlphaFoldDB" id="A0A4P7VG74"/>
<evidence type="ECO:0000256" key="8">
    <source>
        <dbReference type="SAM" id="Phobius"/>
    </source>
</evidence>
<dbReference type="PANTHER" id="PTHR43065">
    <property type="entry name" value="SENSOR HISTIDINE KINASE"/>
    <property type="match status" value="1"/>
</dbReference>
<organism evidence="10 11">
    <name type="scientific">Muribaculum gordoncarteri</name>
    <dbReference type="NCBI Taxonomy" id="2530390"/>
    <lineage>
        <taxon>Bacteria</taxon>
        <taxon>Pseudomonadati</taxon>
        <taxon>Bacteroidota</taxon>
        <taxon>Bacteroidia</taxon>
        <taxon>Bacteroidales</taxon>
        <taxon>Muribaculaceae</taxon>
        <taxon>Muribaculum</taxon>
    </lineage>
</organism>
<dbReference type="PANTHER" id="PTHR43065:SF46">
    <property type="entry name" value="C4-DICARBOXYLATE TRANSPORT SENSOR PROTEIN DCTB"/>
    <property type="match status" value="1"/>
</dbReference>
<keyword evidence="7" id="KW-0902">Two-component regulatory system</keyword>
<dbReference type="InterPro" id="IPR004358">
    <property type="entry name" value="Sig_transdc_His_kin-like_C"/>
</dbReference>
<protein>
    <recommendedName>
        <fullName evidence="2">histidine kinase</fullName>
        <ecNumber evidence="2">2.7.13.3</ecNumber>
    </recommendedName>
</protein>
<evidence type="ECO:0000256" key="4">
    <source>
        <dbReference type="ARBA" id="ARBA00022741"/>
    </source>
</evidence>
<dbReference type="InterPro" id="IPR005467">
    <property type="entry name" value="His_kinase_dom"/>
</dbReference>
<name>A0A4P7VG74_9BACT</name>
<keyword evidence="8" id="KW-1133">Transmembrane helix</keyword>
<dbReference type="Pfam" id="PF02518">
    <property type="entry name" value="HATPase_c"/>
    <property type="match status" value="1"/>
</dbReference>
<keyword evidence="8" id="KW-0472">Membrane</keyword>
<keyword evidence="5" id="KW-0418">Kinase</keyword>
<evidence type="ECO:0000313" key="11">
    <source>
        <dbReference type="Proteomes" id="UP000297031"/>
    </source>
</evidence>
<dbReference type="SUPFAM" id="SSF55785">
    <property type="entry name" value="PYP-like sensor domain (PAS domain)"/>
    <property type="match status" value="1"/>
</dbReference>
<evidence type="ECO:0000259" key="9">
    <source>
        <dbReference type="PROSITE" id="PS50109"/>
    </source>
</evidence>
<dbReference type="Gene3D" id="3.30.565.10">
    <property type="entry name" value="Histidine kinase-like ATPase, C-terminal domain"/>
    <property type="match status" value="1"/>
</dbReference>
<dbReference type="InterPro" id="IPR036890">
    <property type="entry name" value="HATPase_C_sf"/>
</dbReference>
<evidence type="ECO:0000256" key="3">
    <source>
        <dbReference type="ARBA" id="ARBA00022679"/>
    </source>
</evidence>
<dbReference type="OrthoDB" id="1931120at2"/>
<dbReference type="PROSITE" id="PS50109">
    <property type="entry name" value="HIS_KIN"/>
    <property type="match status" value="1"/>
</dbReference>
<dbReference type="RefSeq" id="WP_136409770.1">
    <property type="nucleotide sequence ID" value="NZ_CP039393.1"/>
</dbReference>
<evidence type="ECO:0000256" key="1">
    <source>
        <dbReference type="ARBA" id="ARBA00000085"/>
    </source>
</evidence>
<evidence type="ECO:0000256" key="6">
    <source>
        <dbReference type="ARBA" id="ARBA00022840"/>
    </source>
</evidence>
<keyword evidence="8" id="KW-0812">Transmembrane</keyword>
<keyword evidence="3" id="KW-0808">Transferase</keyword>
<dbReference type="PRINTS" id="PR00344">
    <property type="entry name" value="BCTRLSENSOR"/>
</dbReference>
<gene>
    <name evidence="10" type="ORF">E7746_02875</name>
</gene>
<dbReference type="GO" id="GO:0000160">
    <property type="term" value="P:phosphorelay signal transduction system"/>
    <property type="evidence" value="ECO:0007669"/>
    <property type="project" value="UniProtKB-KW"/>
</dbReference>
<dbReference type="KEGG" id="mgod:E7746_02875"/>